<reference evidence="2" key="1">
    <citation type="submission" date="2019-03" db="EMBL/GenBank/DDBJ databases">
        <title>Single cell metagenomics reveals metabolic interactions within the superorganism composed of flagellate Streblomastix strix and complex community of Bacteroidetes bacteria on its surface.</title>
        <authorList>
            <person name="Treitli S.C."/>
            <person name="Kolisko M."/>
            <person name="Husnik F."/>
            <person name="Keeling P."/>
            <person name="Hampl V."/>
        </authorList>
    </citation>
    <scope>NUCLEOTIDE SEQUENCE</scope>
    <source>
        <strain evidence="2">STM</strain>
    </source>
</reference>
<gene>
    <name evidence="2" type="ORF">EZS27_041290</name>
</gene>
<feature type="transmembrane region" description="Helical" evidence="1">
    <location>
        <begin position="6"/>
        <end position="24"/>
    </location>
</feature>
<dbReference type="AlphaFoldDB" id="A0A5J4PC40"/>
<proteinExistence type="predicted"/>
<keyword evidence="1" id="KW-0472">Membrane</keyword>
<organism evidence="2">
    <name type="scientific">termite gut metagenome</name>
    <dbReference type="NCBI Taxonomy" id="433724"/>
    <lineage>
        <taxon>unclassified sequences</taxon>
        <taxon>metagenomes</taxon>
        <taxon>organismal metagenomes</taxon>
    </lineage>
</organism>
<keyword evidence="1" id="KW-1133">Transmembrane helix</keyword>
<accession>A0A5J4PC40</accession>
<dbReference type="EMBL" id="SNRY01009452">
    <property type="protein sequence ID" value="KAA6307045.1"/>
    <property type="molecule type" value="Genomic_DNA"/>
</dbReference>
<name>A0A5J4PC40_9ZZZZ</name>
<comment type="caution">
    <text evidence="2">The sequence shown here is derived from an EMBL/GenBank/DDBJ whole genome shotgun (WGS) entry which is preliminary data.</text>
</comment>
<sequence>MEGALIMCGLIIAIAWGAFIFAHTKAGKRFFDIKD</sequence>
<keyword evidence="1" id="KW-0812">Transmembrane</keyword>
<protein>
    <submittedName>
        <fullName evidence="2">Uncharacterized protein</fullName>
    </submittedName>
</protein>
<evidence type="ECO:0000256" key="1">
    <source>
        <dbReference type="SAM" id="Phobius"/>
    </source>
</evidence>
<evidence type="ECO:0000313" key="2">
    <source>
        <dbReference type="EMBL" id="KAA6307045.1"/>
    </source>
</evidence>